<dbReference type="EMBL" id="JAFBMS010000097">
    <property type="protein sequence ID" value="KAG9337027.1"/>
    <property type="molecule type" value="Genomic_DNA"/>
</dbReference>
<sequence length="116" mass="12542">MERCLRKGEALSQVYRRRLFGVKGKRDLGVFGVSDVQHPACYEGVASLGAGVAGVDVGGHRERLLVQLSHHDAVVDARGEHQPQSAFVRRHFEVGLGVVQEVDEVVVQSILNGEGG</sequence>
<name>A0A8T2NKU3_9TELE</name>
<dbReference type="AlphaFoldDB" id="A0A8T2NKU3"/>
<reference evidence="1" key="1">
    <citation type="thesis" date="2021" institute="BYU ScholarsArchive" country="Provo, UT, USA">
        <title>Applications of and Algorithms for Genome Assembly and Genomic Analyses with an Emphasis on Marine Teleosts.</title>
        <authorList>
            <person name="Pickett B.D."/>
        </authorList>
    </citation>
    <scope>NUCLEOTIDE SEQUENCE</scope>
    <source>
        <strain evidence="1">HI-2016</strain>
    </source>
</reference>
<organism evidence="1 2">
    <name type="scientific">Albula glossodonta</name>
    <name type="common">roundjaw bonefish</name>
    <dbReference type="NCBI Taxonomy" id="121402"/>
    <lineage>
        <taxon>Eukaryota</taxon>
        <taxon>Metazoa</taxon>
        <taxon>Chordata</taxon>
        <taxon>Craniata</taxon>
        <taxon>Vertebrata</taxon>
        <taxon>Euteleostomi</taxon>
        <taxon>Actinopterygii</taxon>
        <taxon>Neopterygii</taxon>
        <taxon>Teleostei</taxon>
        <taxon>Albuliformes</taxon>
        <taxon>Albulidae</taxon>
        <taxon>Albula</taxon>
    </lineage>
</organism>
<evidence type="ECO:0000313" key="1">
    <source>
        <dbReference type="EMBL" id="KAG9337027.1"/>
    </source>
</evidence>
<proteinExistence type="predicted"/>
<keyword evidence="2" id="KW-1185">Reference proteome</keyword>
<accession>A0A8T2NKU3</accession>
<comment type="caution">
    <text evidence="1">The sequence shown here is derived from an EMBL/GenBank/DDBJ whole genome shotgun (WGS) entry which is preliminary data.</text>
</comment>
<evidence type="ECO:0000313" key="2">
    <source>
        <dbReference type="Proteomes" id="UP000824540"/>
    </source>
</evidence>
<dbReference type="Proteomes" id="UP000824540">
    <property type="component" value="Unassembled WGS sequence"/>
</dbReference>
<gene>
    <name evidence="1" type="ORF">JZ751_029886</name>
</gene>
<protein>
    <submittedName>
        <fullName evidence="1">Uncharacterized protein</fullName>
    </submittedName>
</protein>